<protein>
    <submittedName>
        <fullName evidence="1">Uncharacterized protein</fullName>
    </submittedName>
</protein>
<proteinExistence type="predicted"/>
<accession>A0A383R4A8</accession>
<dbReference type="EMBL" id="LS992241">
    <property type="protein sequence ID" value="SYX81653.1"/>
    <property type="molecule type" value="Genomic_DNA"/>
</dbReference>
<dbReference type="AlphaFoldDB" id="A0A383R4A8"/>
<dbReference type="Proteomes" id="UP000304148">
    <property type="component" value="Chromosome"/>
</dbReference>
<name>A0A383R4A8_PAEAL</name>
<evidence type="ECO:0000313" key="2">
    <source>
        <dbReference type="Proteomes" id="UP000304148"/>
    </source>
</evidence>
<sequence length="55" mass="6237">MVLIITCFDSFALPAPQPAITTTMLIAINDKRTILNIFDIPTIVIPRFYYYLGLC</sequence>
<gene>
    <name evidence="1" type="ORF">PBLR_10072</name>
</gene>
<evidence type="ECO:0000313" key="1">
    <source>
        <dbReference type="EMBL" id="SYX81653.1"/>
    </source>
</evidence>
<reference evidence="2" key="1">
    <citation type="submission" date="2018-08" db="EMBL/GenBank/DDBJ databases">
        <authorList>
            <person name="Chevrot R."/>
        </authorList>
    </citation>
    <scope>NUCLEOTIDE SEQUENCE [LARGE SCALE GENOMIC DNA]</scope>
</reference>
<organism evidence="1 2">
    <name type="scientific">Paenibacillus alvei</name>
    <name type="common">Bacillus alvei</name>
    <dbReference type="NCBI Taxonomy" id="44250"/>
    <lineage>
        <taxon>Bacteria</taxon>
        <taxon>Bacillati</taxon>
        <taxon>Bacillota</taxon>
        <taxon>Bacilli</taxon>
        <taxon>Bacillales</taxon>
        <taxon>Paenibacillaceae</taxon>
        <taxon>Paenibacillus</taxon>
    </lineage>
</organism>